<dbReference type="SUPFAM" id="SSF53474">
    <property type="entry name" value="alpha/beta-Hydrolases"/>
    <property type="match status" value="1"/>
</dbReference>
<feature type="domain" description="AB hydrolase-1" evidence="1">
    <location>
        <begin position="128"/>
        <end position="251"/>
    </location>
</feature>
<accession>A0A5S3QG26</accession>
<dbReference type="GO" id="GO:0016787">
    <property type="term" value="F:hydrolase activity"/>
    <property type="evidence" value="ECO:0007669"/>
    <property type="project" value="UniProtKB-KW"/>
</dbReference>
<name>A0A5S3QG26_9BACI</name>
<proteinExistence type="predicted"/>
<dbReference type="InterPro" id="IPR029058">
    <property type="entry name" value="AB_hydrolase_fold"/>
</dbReference>
<dbReference type="Pfam" id="PF00561">
    <property type="entry name" value="Abhydrolase_1"/>
    <property type="match status" value="1"/>
</dbReference>
<evidence type="ECO:0000313" key="3">
    <source>
        <dbReference type="Proteomes" id="UP000306980"/>
    </source>
</evidence>
<reference evidence="2 3" key="1">
    <citation type="submission" date="2019-05" db="EMBL/GenBank/DDBJ databases">
        <title>Genomic analysis of Lentibacillus sp. NKC220-2.</title>
        <authorList>
            <person name="Oh Y.J."/>
        </authorList>
    </citation>
    <scope>NUCLEOTIDE SEQUENCE [LARGE SCALE GENOMIC DNA]</scope>
    <source>
        <strain evidence="2 3">NKC220-2</strain>
    </source>
</reference>
<gene>
    <name evidence="2" type="ORF">FFL34_01225</name>
</gene>
<organism evidence="2 3">
    <name type="scientific">Lentibacillus cibarius</name>
    <dbReference type="NCBI Taxonomy" id="2583219"/>
    <lineage>
        <taxon>Bacteria</taxon>
        <taxon>Bacillati</taxon>
        <taxon>Bacillota</taxon>
        <taxon>Bacilli</taxon>
        <taxon>Bacillales</taxon>
        <taxon>Bacillaceae</taxon>
        <taxon>Lentibacillus</taxon>
    </lineage>
</organism>
<protein>
    <submittedName>
        <fullName evidence="2">Alpha/beta fold hydrolase</fullName>
    </submittedName>
</protein>
<dbReference type="RefSeq" id="WP_138600621.1">
    <property type="nucleotide sequence ID" value="NZ_VCIA01000001.1"/>
</dbReference>
<evidence type="ECO:0000313" key="2">
    <source>
        <dbReference type="EMBL" id="TMN20884.1"/>
    </source>
</evidence>
<evidence type="ECO:0000259" key="1">
    <source>
        <dbReference type="Pfam" id="PF00561"/>
    </source>
</evidence>
<dbReference type="AlphaFoldDB" id="A0A5S3QG26"/>
<comment type="caution">
    <text evidence="2">The sequence shown here is derived from an EMBL/GenBank/DDBJ whole genome shotgun (WGS) entry which is preliminary data.</text>
</comment>
<dbReference type="Gene3D" id="3.40.50.1820">
    <property type="entry name" value="alpha/beta hydrolase"/>
    <property type="match status" value="1"/>
</dbReference>
<sequence>MSDYLNELKDLVGLHVQSQNFNAKRIQSVMNRMESEEGDVPGSWVYEWTALGDQYLRDNKKLHAIQCYNFARFPYVNSKERKKAYRKCVNVFEQWIMEQNQVIEKRNIRFGEEKIPVYASGFDRKKRPLLIVIGGIVSIKEQWYKFLLECPRLGFFVVVAECPGVGENPLTYDEQSQHMIGAILNAFADCADVDQTYFVGMSFGGHLGIKYSLQDDRIRGITTVGAPVNHFYTNDRWFENVPDTTKNTLAHLCQVNTDCLFHTIRSFAIDNKEIKRLKIPLHYIFSERDEIIPSSEKQYLKRNVSQLELIEFDDVHGSPHHMGEIQKYIPLSVMRQQKSKMLFFKWTLRWLLTVEIVKRKVRTLNKEWVNWKEKKDV</sequence>
<dbReference type="EMBL" id="VCIA01000001">
    <property type="protein sequence ID" value="TMN20884.1"/>
    <property type="molecule type" value="Genomic_DNA"/>
</dbReference>
<keyword evidence="2" id="KW-0378">Hydrolase</keyword>
<dbReference type="OrthoDB" id="5704902at2"/>
<dbReference type="Proteomes" id="UP000306980">
    <property type="component" value="Unassembled WGS sequence"/>
</dbReference>
<dbReference type="InterPro" id="IPR000073">
    <property type="entry name" value="AB_hydrolase_1"/>
</dbReference>